<dbReference type="CDD" id="cd00761">
    <property type="entry name" value="Glyco_tranf_GTA_type"/>
    <property type="match status" value="1"/>
</dbReference>
<dbReference type="Pfam" id="PF00535">
    <property type="entry name" value="Glycos_transf_2"/>
    <property type="match status" value="1"/>
</dbReference>
<feature type="domain" description="Glycosyltransferase 2-like" evidence="1">
    <location>
        <begin position="13"/>
        <end position="172"/>
    </location>
</feature>
<accession>A0A255YD47</accession>
<organism evidence="2 3">
    <name type="scientific">Sandarakinorhabdus cyanobacteriorum</name>
    <dbReference type="NCBI Taxonomy" id="1981098"/>
    <lineage>
        <taxon>Bacteria</taxon>
        <taxon>Pseudomonadati</taxon>
        <taxon>Pseudomonadota</taxon>
        <taxon>Alphaproteobacteria</taxon>
        <taxon>Sphingomonadales</taxon>
        <taxon>Sphingosinicellaceae</taxon>
        <taxon>Sandarakinorhabdus</taxon>
    </lineage>
</organism>
<protein>
    <submittedName>
        <fullName evidence="2">Glucosyl transferase</fullName>
    </submittedName>
</protein>
<keyword evidence="3" id="KW-1185">Reference proteome</keyword>
<dbReference type="PANTHER" id="PTHR43685">
    <property type="entry name" value="GLYCOSYLTRANSFERASE"/>
    <property type="match status" value="1"/>
</dbReference>
<dbReference type="InterPro" id="IPR050834">
    <property type="entry name" value="Glycosyltransf_2"/>
</dbReference>
<dbReference type="RefSeq" id="WP_094474146.1">
    <property type="nucleotide sequence ID" value="NZ_NOXT01000115.1"/>
</dbReference>
<dbReference type="EMBL" id="NOXT01000115">
    <property type="protein sequence ID" value="OYQ27093.1"/>
    <property type="molecule type" value="Genomic_DNA"/>
</dbReference>
<evidence type="ECO:0000259" key="1">
    <source>
        <dbReference type="Pfam" id="PF00535"/>
    </source>
</evidence>
<dbReference type="InterPro" id="IPR001173">
    <property type="entry name" value="Glyco_trans_2-like"/>
</dbReference>
<dbReference type="GO" id="GO:0016740">
    <property type="term" value="F:transferase activity"/>
    <property type="evidence" value="ECO:0007669"/>
    <property type="project" value="UniProtKB-KW"/>
</dbReference>
<evidence type="ECO:0000313" key="2">
    <source>
        <dbReference type="EMBL" id="OYQ27093.1"/>
    </source>
</evidence>
<keyword evidence="2" id="KW-0808">Transferase</keyword>
<dbReference type="Gene3D" id="3.90.550.10">
    <property type="entry name" value="Spore Coat Polysaccharide Biosynthesis Protein SpsA, Chain A"/>
    <property type="match status" value="1"/>
</dbReference>
<reference evidence="2 3" key="1">
    <citation type="submission" date="2017-07" db="EMBL/GenBank/DDBJ databases">
        <title>Sandarakinorhabdus cyanobacteriorum sp. nov., a novel bacterium isolated from cyanobacterial aggregates in a eutrophic lake.</title>
        <authorList>
            <person name="Cai H."/>
        </authorList>
    </citation>
    <scope>NUCLEOTIDE SEQUENCE [LARGE SCALE GENOMIC DNA]</scope>
    <source>
        <strain evidence="2 3">TH057</strain>
    </source>
</reference>
<dbReference type="AlphaFoldDB" id="A0A255YD47"/>
<name>A0A255YD47_9SPHN</name>
<dbReference type="InterPro" id="IPR029044">
    <property type="entry name" value="Nucleotide-diphossugar_trans"/>
</dbReference>
<dbReference type="SUPFAM" id="SSF53448">
    <property type="entry name" value="Nucleotide-diphospho-sugar transferases"/>
    <property type="match status" value="1"/>
</dbReference>
<sequence length="336" mass="36830">MTIAPIPATPAISVVMPVYNVRRYVAEAVQSVLAQTMADFELIIVDDGGTDDSIAICRTFDDPRIRIVAQANRGLAGARNTGILAARAPIIAFLDSDDRWLPEKLALHLVHLSANPDLGLSYCPSRFIDEQGQQLRLKQQPRLDGITPEQIFCRNPVGNGSAPVIRRSALEAVAFDHPSERGRVCFFDEGLRQSEDIEMWLRLAILGNVRFAGIAPALTEYRIASGGLSAQVVRQYQSWLAVVERLQAYAPDFATRHLPRARAYQLRYLARRAVQLGDHTMAVTLLKEMLASSRRPLVEEPVKSLVTMAAALAGRALGPERFARLASIAAGGRLAA</sequence>
<comment type="caution">
    <text evidence="2">The sequence shown here is derived from an EMBL/GenBank/DDBJ whole genome shotgun (WGS) entry which is preliminary data.</text>
</comment>
<evidence type="ECO:0000313" key="3">
    <source>
        <dbReference type="Proteomes" id="UP000216991"/>
    </source>
</evidence>
<dbReference type="OrthoDB" id="9807795at2"/>
<gene>
    <name evidence="2" type="ORF">CHU93_11320</name>
</gene>
<dbReference type="PANTHER" id="PTHR43685:SF2">
    <property type="entry name" value="GLYCOSYLTRANSFERASE 2-LIKE DOMAIN-CONTAINING PROTEIN"/>
    <property type="match status" value="1"/>
</dbReference>
<proteinExistence type="predicted"/>
<dbReference type="Proteomes" id="UP000216991">
    <property type="component" value="Unassembled WGS sequence"/>
</dbReference>